<keyword evidence="9" id="KW-0131">Cell cycle</keyword>
<evidence type="ECO:0000313" key="12">
    <source>
        <dbReference type="Proteomes" id="UP000823046"/>
    </source>
</evidence>
<keyword evidence="6" id="KW-0460">Magnesium</keyword>
<protein>
    <submittedName>
        <fullName evidence="11">GTP-binding protein</fullName>
    </submittedName>
</protein>
<gene>
    <name evidence="11" type="ORF">IE077_001324</name>
</gene>
<keyword evidence="12" id="KW-1185">Reference proteome</keyword>
<proteinExistence type="inferred from homology"/>
<dbReference type="InterPro" id="IPR019987">
    <property type="entry name" value="GTP-bd_ribosome_bio_YsxC"/>
</dbReference>
<keyword evidence="4" id="KW-0479">Metal-binding</keyword>
<dbReference type="PROSITE" id="PS51706">
    <property type="entry name" value="G_ENGB"/>
    <property type="match status" value="1"/>
</dbReference>
<keyword evidence="8" id="KW-0717">Septation</keyword>
<evidence type="ECO:0000256" key="5">
    <source>
        <dbReference type="ARBA" id="ARBA00022741"/>
    </source>
</evidence>
<comment type="similarity">
    <text evidence="2">Belongs to the TRAFAC class TrmE-Era-EngA-EngB-Septin-like GTPase superfamily. EngB GTPase family.</text>
</comment>
<evidence type="ECO:0000256" key="7">
    <source>
        <dbReference type="ARBA" id="ARBA00023134"/>
    </source>
</evidence>
<evidence type="ECO:0000313" key="11">
    <source>
        <dbReference type="EMBL" id="KAF8821943.1"/>
    </source>
</evidence>
<keyword evidence="3" id="KW-0132">Cell division</keyword>
<evidence type="ECO:0000256" key="3">
    <source>
        <dbReference type="ARBA" id="ARBA00022618"/>
    </source>
</evidence>
<name>A0ABQ7JDC2_9APIC</name>
<dbReference type="CDD" id="cd01876">
    <property type="entry name" value="YihA_EngB"/>
    <property type="match status" value="1"/>
</dbReference>
<reference evidence="11 12" key="1">
    <citation type="journal article" date="2020" name="bioRxiv">
        <title>Metabolic contributions of an alphaproteobacterial endosymbiont in the apicomplexan Cardiosporidium cionae.</title>
        <authorList>
            <person name="Hunter E.S."/>
            <person name="Paight C.J."/>
            <person name="Lane C.E."/>
        </authorList>
    </citation>
    <scope>NUCLEOTIDE SEQUENCE [LARGE SCALE GENOMIC DNA]</scope>
    <source>
        <strain evidence="11">ESH_2018</strain>
    </source>
</reference>
<dbReference type="HAMAP" id="MF_00321">
    <property type="entry name" value="GTPase_EngB"/>
    <property type="match status" value="1"/>
</dbReference>
<organism evidence="11 12">
    <name type="scientific">Cardiosporidium cionae</name>
    <dbReference type="NCBI Taxonomy" id="476202"/>
    <lineage>
        <taxon>Eukaryota</taxon>
        <taxon>Sar</taxon>
        <taxon>Alveolata</taxon>
        <taxon>Apicomplexa</taxon>
        <taxon>Aconoidasida</taxon>
        <taxon>Nephromycida</taxon>
        <taxon>Cardiosporidium</taxon>
    </lineage>
</organism>
<dbReference type="PANTHER" id="PTHR11649">
    <property type="entry name" value="MSS1/TRME-RELATED GTP-BINDING PROTEIN"/>
    <property type="match status" value="1"/>
</dbReference>
<dbReference type="Gene3D" id="3.40.50.300">
    <property type="entry name" value="P-loop containing nucleotide triphosphate hydrolases"/>
    <property type="match status" value="1"/>
</dbReference>
<evidence type="ECO:0000256" key="2">
    <source>
        <dbReference type="ARBA" id="ARBA00009638"/>
    </source>
</evidence>
<comment type="cofactor">
    <cofactor evidence="1">
        <name>Mg(2+)</name>
        <dbReference type="ChEBI" id="CHEBI:18420"/>
    </cofactor>
</comment>
<evidence type="ECO:0000256" key="8">
    <source>
        <dbReference type="ARBA" id="ARBA00023210"/>
    </source>
</evidence>
<evidence type="ECO:0000256" key="4">
    <source>
        <dbReference type="ARBA" id="ARBA00022723"/>
    </source>
</evidence>
<dbReference type="InterPro" id="IPR006073">
    <property type="entry name" value="GTP-bd"/>
</dbReference>
<evidence type="ECO:0000259" key="10">
    <source>
        <dbReference type="PROSITE" id="PS51706"/>
    </source>
</evidence>
<keyword evidence="5" id="KW-0547">Nucleotide-binding</keyword>
<accession>A0ABQ7JDC2</accession>
<dbReference type="Proteomes" id="UP000823046">
    <property type="component" value="Unassembled WGS sequence"/>
</dbReference>
<feature type="domain" description="EngB-type G" evidence="10">
    <location>
        <begin position="72"/>
        <end position="269"/>
    </location>
</feature>
<dbReference type="InterPro" id="IPR027417">
    <property type="entry name" value="P-loop_NTPase"/>
</dbReference>
<dbReference type="InterPro" id="IPR030393">
    <property type="entry name" value="G_ENGB_dom"/>
</dbReference>
<sequence length="291" mass="32116">MGMRAGISLRAFSSTTPHLARPFVDIRTARSTVPPDWQSDKQKHYASILFGKAIAAHPVIVAQTIHKIPSTGIPQVAFVGRSNVGKSSLINALLYGKDVARTSSIPVSNAKQLHLPLVAPISSNPGRTRHLFTFDLGDHLSLVDLPGYGFAKVSKVMRNEWAVLIEEYFNRSLSLKRVVCLLDARRGEPDKLDLQLFEMLQTKEILFQVVLTKIDLLTALELHAMMLRIIALLESYQGGSYWPFLHAVSARHLLGIPELRCGLSTIASDHRLSTGKKLVSSSAESPARLHD</sequence>
<dbReference type="Pfam" id="PF01926">
    <property type="entry name" value="MMR_HSR1"/>
    <property type="match status" value="1"/>
</dbReference>
<dbReference type="SUPFAM" id="SSF52540">
    <property type="entry name" value="P-loop containing nucleoside triphosphate hydrolases"/>
    <property type="match status" value="1"/>
</dbReference>
<dbReference type="EMBL" id="JADAQX010000106">
    <property type="protein sequence ID" value="KAF8821943.1"/>
    <property type="molecule type" value="Genomic_DNA"/>
</dbReference>
<keyword evidence="7" id="KW-0342">GTP-binding</keyword>
<evidence type="ECO:0000256" key="1">
    <source>
        <dbReference type="ARBA" id="ARBA00001946"/>
    </source>
</evidence>
<evidence type="ECO:0000256" key="9">
    <source>
        <dbReference type="ARBA" id="ARBA00023306"/>
    </source>
</evidence>
<dbReference type="PANTHER" id="PTHR11649:SF13">
    <property type="entry name" value="ENGB-TYPE G DOMAIN-CONTAINING PROTEIN"/>
    <property type="match status" value="1"/>
</dbReference>
<comment type="caution">
    <text evidence="11">The sequence shown here is derived from an EMBL/GenBank/DDBJ whole genome shotgun (WGS) entry which is preliminary data.</text>
</comment>
<evidence type="ECO:0000256" key="6">
    <source>
        <dbReference type="ARBA" id="ARBA00022842"/>
    </source>
</evidence>